<dbReference type="Proteomes" id="UP000434044">
    <property type="component" value="Unassembled WGS sequence"/>
</dbReference>
<dbReference type="Pfam" id="PF14559">
    <property type="entry name" value="TPR_19"/>
    <property type="match status" value="1"/>
</dbReference>
<dbReference type="PROSITE" id="PS50005">
    <property type="entry name" value="TPR"/>
    <property type="match status" value="6"/>
</dbReference>
<dbReference type="PANTHER" id="PTHR44835:SF1">
    <property type="entry name" value="PROTEIN O-GLCNAC TRANSFERASE"/>
    <property type="match status" value="1"/>
</dbReference>
<accession>A0A6N8EBA5</accession>
<gene>
    <name evidence="10" type="ORF">GJ668_05945</name>
</gene>
<dbReference type="Pfam" id="PF13414">
    <property type="entry name" value="TPR_11"/>
    <property type="match status" value="1"/>
</dbReference>
<dbReference type="EMBL" id="WNKT01000008">
    <property type="protein sequence ID" value="MTW20638.1"/>
    <property type="molecule type" value="Genomic_DNA"/>
</dbReference>
<dbReference type="RefSeq" id="WP_155449227.1">
    <property type="nucleotide sequence ID" value="NZ_WNKT01000008.1"/>
</dbReference>
<evidence type="ECO:0000256" key="3">
    <source>
        <dbReference type="ARBA" id="ARBA00011970"/>
    </source>
</evidence>
<dbReference type="OrthoDB" id="7058953at2"/>
<protein>
    <recommendedName>
        <fullName evidence="3">protein O-GlcNAc transferase</fullName>
        <ecNumber evidence="3">2.4.1.255</ecNumber>
    </recommendedName>
</protein>
<comment type="similarity">
    <text evidence="2">Belongs to the glycosyltransferase 41 family. O-GlcNAc transferase subfamily.</text>
</comment>
<feature type="repeat" description="TPR" evidence="8">
    <location>
        <begin position="52"/>
        <end position="85"/>
    </location>
</feature>
<dbReference type="SUPFAM" id="SSF48452">
    <property type="entry name" value="TPR-like"/>
    <property type="match status" value="1"/>
</dbReference>
<evidence type="ECO:0000256" key="7">
    <source>
        <dbReference type="ARBA" id="ARBA00022803"/>
    </source>
</evidence>
<feature type="repeat" description="TPR" evidence="8">
    <location>
        <begin position="154"/>
        <end position="187"/>
    </location>
</feature>
<dbReference type="PROSITE" id="PS50293">
    <property type="entry name" value="TPR_REGION"/>
    <property type="match status" value="2"/>
</dbReference>
<evidence type="ECO:0000259" key="9">
    <source>
        <dbReference type="Pfam" id="PF13844"/>
    </source>
</evidence>
<dbReference type="AlphaFoldDB" id="A0A6N8EBA5"/>
<organism evidence="10 11">
    <name type="scientific">Allochromatium palmeri</name>
    <dbReference type="NCBI Taxonomy" id="231048"/>
    <lineage>
        <taxon>Bacteria</taxon>
        <taxon>Pseudomonadati</taxon>
        <taxon>Pseudomonadota</taxon>
        <taxon>Gammaproteobacteria</taxon>
        <taxon>Chromatiales</taxon>
        <taxon>Chromatiaceae</taxon>
        <taxon>Allochromatium</taxon>
    </lineage>
</organism>
<feature type="repeat" description="TPR" evidence="8">
    <location>
        <begin position="222"/>
        <end position="255"/>
    </location>
</feature>
<dbReference type="InterPro" id="IPR019734">
    <property type="entry name" value="TPR_rpt"/>
</dbReference>
<dbReference type="GO" id="GO:0097363">
    <property type="term" value="F:protein O-acetylglucosaminyltransferase activity"/>
    <property type="evidence" value="ECO:0007669"/>
    <property type="project" value="UniProtKB-EC"/>
</dbReference>
<evidence type="ECO:0000256" key="2">
    <source>
        <dbReference type="ARBA" id="ARBA00005386"/>
    </source>
</evidence>
<evidence type="ECO:0000256" key="8">
    <source>
        <dbReference type="PROSITE-ProRule" id="PRU00339"/>
    </source>
</evidence>
<sequence length="731" mass="81294">MTDRNLHESPRDALDAASEREADALLALFEQRRYAEAETQVRQWIERHPSDAFGWKLLGAILQQSRRNQEAAAALEQALRLDSQDSESLNTLGAALQDLGRLAEAGVRYAQAAKLSPGFVAAIYNLAGLLQTMGRLEESQAYYARVLAIDPQHVKALNNHGSVLRELGRLDEALACFRQAVAIQPNQADAYSNLGNALIAQGRLDEALACHERAAMLQPGHPKILSNLGNALQHLGRLDESLATYQRAMAIHAEHNPIDQKALASQQLASLIQSEHPEMLVILGNTNQYLGNLDEAESAYRRALAISVDYSIYSKLLFTLNYYPDKSASEIFAVYQDFDQRFGEPHRASWQPHANDPDPMRRLRIGYVSPDFRSHSSRHFLEPLLAQHDKSQVELTAYAELTRDDAVTARYRKYVDHWVPTKGVSDADLAARIRADGIDILIDVAGHTANNRLGIFARRPAPVSVSWMGYGYTTGLSAIDYFLCDPVMVPDGSEGLFAEQPWRLDVPSLVYRPAEGMGEVGPLPALDRGHLTFGTLTRSVRINHRTIRVWSAILQQVPGSRLVVDSKDFSTEAMQQMLAERFAAHGIGPERLEIGCHSPPWDVLRGIDIGLDCFPHNSGTTLIESLYLGVPFITLAERPSVGRIGSLMLAGAGRAEWIADSEEDYIAKAVALAGDLERLAMIRASLRDELERGPWRDEAGFARRVEQAYREMWQRWCLKHSTAINENQLAC</sequence>
<keyword evidence="4" id="KW-0328">Glycosyltransferase</keyword>
<keyword evidence="7 8" id="KW-0802">TPR repeat</keyword>
<keyword evidence="6" id="KW-0677">Repeat</keyword>
<comment type="caution">
    <text evidence="10">The sequence shown here is derived from an EMBL/GenBank/DDBJ whole genome shotgun (WGS) entry which is preliminary data.</text>
</comment>
<name>A0A6N8EBA5_9GAMM</name>
<dbReference type="InterPro" id="IPR029489">
    <property type="entry name" value="OGT/SEC/SPY_C"/>
</dbReference>
<reference evidence="10 11" key="1">
    <citation type="submission" date="2019-11" db="EMBL/GenBank/DDBJ databases">
        <title>Whole-genome sequence of the anaerobic purple sulfur bacterium Allochromatium palmeri DSM 15591.</title>
        <authorList>
            <person name="Kyndt J.A."/>
            <person name="Meyer T.E."/>
        </authorList>
    </citation>
    <scope>NUCLEOTIDE SEQUENCE [LARGE SCALE GENOMIC DNA]</scope>
    <source>
        <strain evidence="10 11">DSM 15591</strain>
    </source>
</reference>
<dbReference type="EC" id="2.4.1.255" evidence="3"/>
<dbReference type="Gene3D" id="1.25.40.10">
    <property type="entry name" value="Tetratricopeptide repeat domain"/>
    <property type="match status" value="4"/>
</dbReference>
<evidence type="ECO:0000256" key="4">
    <source>
        <dbReference type="ARBA" id="ARBA00022676"/>
    </source>
</evidence>
<evidence type="ECO:0000256" key="6">
    <source>
        <dbReference type="ARBA" id="ARBA00022737"/>
    </source>
</evidence>
<dbReference type="InterPro" id="IPR051939">
    <property type="entry name" value="Glycosyltr_41/O-GlcNAc_trsf"/>
</dbReference>
<dbReference type="SMART" id="SM00028">
    <property type="entry name" value="TPR"/>
    <property type="match status" value="7"/>
</dbReference>
<evidence type="ECO:0000313" key="10">
    <source>
        <dbReference type="EMBL" id="MTW20638.1"/>
    </source>
</evidence>
<keyword evidence="5" id="KW-0808">Transferase</keyword>
<feature type="domain" description="O-GlcNAc transferase C-terminal" evidence="9">
    <location>
        <begin position="538"/>
        <end position="687"/>
    </location>
</feature>
<evidence type="ECO:0000313" key="11">
    <source>
        <dbReference type="Proteomes" id="UP000434044"/>
    </source>
</evidence>
<feature type="repeat" description="TPR" evidence="8">
    <location>
        <begin position="277"/>
        <end position="310"/>
    </location>
</feature>
<feature type="repeat" description="TPR" evidence="8">
    <location>
        <begin position="188"/>
        <end position="221"/>
    </location>
</feature>
<dbReference type="Gene3D" id="3.40.50.11380">
    <property type="match status" value="1"/>
</dbReference>
<dbReference type="Pfam" id="PF13181">
    <property type="entry name" value="TPR_8"/>
    <property type="match status" value="2"/>
</dbReference>
<dbReference type="Pfam" id="PF13374">
    <property type="entry name" value="TPR_10"/>
    <property type="match status" value="1"/>
</dbReference>
<dbReference type="PANTHER" id="PTHR44835">
    <property type="entry name" value="UDP-N-ACETYLGLUCOSAMINE--PEPTIDE N-ACETYLGLUCOSAMINYLTRANSFERASE SPINDLY-RELATED"/>
    <property type="match status" value="1"/>
</dbReference>
<feature type="domain" description="O-GlcNAc transferase C-terminal" evidence="9">
    <location>
        <begin position="346"/>
        <end position="491"/>
    </location>
</feature>
<feature type="repeat" description="TPR" evidence="8">
    <location>
        <begin position="120"/>
        <end position="153"/>
    </location>
</feature>
<comment type="pathway">
    <text evidence="1">Protein modification; protein glycosylation.</text>
</comment>
<dbReference type="Gene3D" id="3.40.50.2000">
    <property type="entry name" value="Glycogen Phosphorylase B"/>
    <property type="match status" value="1"/>
</dbReference>
<evidence type="ECO:0000256" key="5">
    <source>
        <dbReference type="ARBA" id="ARBA00022679"/>
    </source>
</evidence>
<evidence type="ECO:0000256" key="1">
    <source>
        <dbReference type="ARBA" id="ARBA00004922"/>
    </source>
</evidence>
<dbReference type="InterPro" id="IPR011990">
    <property type="entry name" value="TPR-like_helical_dom_sf"/>
</dbReference>
<dbReference type="Pfam" id="PF13844">
    <property type="entry name" value="Glyco_transf_41"/>
    <property type="match status" value="2"/>
</dbReference>
<keyword evidence="11" id="KW-1185">Reference proteome</keyword>
<proteinExistence type="inferred from homology"/>